<evidence type="ECO:0000256" key="8">
    <source>
        <dbReference type="SAM" id="Phobius"/>
    </source>
</evidence>
<dbReference type="InterPro" id="IPR029787">
    <property type="entry name" value="Nucleotide_cyclase"/>
</dbReference>
<feature type="domain" description="GGDEF" evidence="11">
    <location>
        <begin position="546"/>
        <end position="677"/>
    </location>
</feature>
<evidence type="ECO:0000256" key="1">
    <source>
        <dbReference type="ARBA" id="ARBA00004370"/>
    </source>
</evidence>
<dbReference type="Proteomes" id="UP000032233">
    <property type="component" value="Unassembled WGS sequence"/>
</dbReference>
<name>A0A0D2HVG6_9BACT</name>
<keyword evidence="2" id="KW-0597">Phosphoprotein</keyword>
<evidence type="ECO:0000256" key="3">
    <source>
        <dbReference type="ARBA" id="ARBA00022679"/>
    </source>
</evidence>
<dbReference type="SMART" id="SM00091">
    <property type="entry name" value="PAS"/>
    <property type="match status" value="1"/>
</dbReference>
<evidence type="ECO:0000313" key="13">
    <source>
        <dbReference type="Proteomes" id="UP000032233"/>
    </source>
</evidence>
<keyword evidence="4" id="KW-0547">Nucleotide-binding</keyword>
<dbReference type="InterPro" id="IPR001610">
    <property type="entry name" value="PAC"/>
</dbReference>
<dbReference type="Pfam" id="PF13426">
    <property type="entry name" value="PAS_9"/>
    <property type="match status" value="1"/>
</dbReference>
<dbReference type="SUPFAM" id="SSF103190">
    <property type="entry name" value="Sensory domain-like"/>
    <property type="match status" value="2"/>
</dbReference>
<dbReference type="PROSITE" id="PS50113">
    <property type="entry name" value="PAC"/>
    <property type="match status" value="1"/>
</dbReference>
<dbReference type="InterPro" id="IPR052163">
    <property type="entry name" value="DGC-Regulatory_Protein"/>
</dbReference>
<dbReference type="NCBIfam" id="TIGR00229">
    <property type="entry name" value="sensory_box"/>
    <property type="match status" value="1"/>
</dbReference>
<dbReference type="CDD" id="cd01949">
    <property type="entry name" value="GGDEF"/>
    <property type="match status" value="1"/>
</dbReference>
<organism evidence="12 13">
    <name type="scientific">Dethiosulfatarculus sandiegensis</name>
    <dbReference type="NCBI Taxonomy" id="1429043"/>
    <lineage>
        <taxon>Bacteria</taxon>
        <taxon>Pseudomonadati</taxon>
        <taxon>Thermodesulfobacteriota</taxon>
        <taxon>Desulfarculia</taxon>
        <taxon>Desulfarculales</taxon>
        <taxon>Desulfarculaceae</taxon>
        <taxon>Dethiosulfatarculus</taxon>
    </lineage>
</organism>
<dbReference type="Gene3D" id="3.30.70.270">
    <property type="match status" value="1"/>
</dbReference>
<feature type="transmembrane region" description="Helical" evidence="8">
    <location>
        <begin position="32"/>
        <end position="51"/>
    </location>
</feature>
<comment type="subcellular location">
    <subcellularLocation>
        <location evidence="1">Membrane</location>
    </subcellularLocation>
</comment>
<evidence type="ECO:0000256" key="5">
    <source>
        <dbReference type="ARBA" id="ARBA00022777"/>
    </source>
</evidence>
<keyword evidence="8" id="KW-0472">Membrane</keyword>
<dbReference type="SMART" id="SM00086">
    <property type="entry name" value="PAC"/>
    <property type="match status" value="1"/>
</dbReference>
<feature type="transmembrane region" description="Helical" evidence="8">
    <location>
        <begin position="359"/>
        <end position="377"/>
    </location>
</feature>
<dbReference type="STRING" id="1429043.X474_09515"/>
<dbReference type="Gene3D" id="3.30.450.20">
    <property type="entry name" value="PAS domain"/>
    <property type="match status" value="3"/>
</dbReference>
<dbReference type="Pfam" id="PF00990">
    <property type="entry name" value="GGDEF"/>
    <property type="match status" value="1"/>
</dbReference>
<proteinExistence type="predicted"/>
<reference evidence="12 13" key="1">
    <citation type="submission" date="2013-11" db="EMBL/GenBank/DDBJ databases">
        <title>Metagenomic analysis of a methanogenic consortium involved in long chain n-alkane degradation.</title>
        <authorList>
            <person name="Davidova I.A."/>
            <person name="Callaghan A.V."/>
            <person name="Wawrik B."/>
            <person name="Pruitt S."/>
            <person name="Marks C."/>
            <person name="Duncan K.E."/>
            <person name="Suflita J.M."/>
        </authorList>
    </citation>
    <scope>NUCLEOTIDE SEQUENCE [LARGE SCALE GENOMIC DNA]</scope>
    <source>
        <strain evidence="12 13">SPR</strain>
    </source>
</reference>
<evidence type="ECO:0008006" key="14">
    <source>
        <dbReference type="Google" id="ProtNLM"/>
    </source>
</evidence>
<dbReference type="GO" id="GO:0005524">
    <property type="term" value="F:ATP binding"/>
    <property type="evidence" value="ECO:0007669"/>
    <property type="project" value="UniProtKB-KW"/>
</dbReference>
<dbReference type="InterPro" id="IPR048760">
    <property type="entry name" value="VP0354-like_sensor_dom"/>
</dbReference>
<dbReference type="InterPro" id="IPR029151">
    <property type="entry name" value="Sensor-like_sf"/>
</dbReference>
<evidence type="ECO:0000313" key="12">
    <source>
        <dbReference type="EMBL" id="KIX14398.1"/>
    </source>
</evidence>
<dbReference type="FunFam" id="3.30.70.270:FF:000001">
    <property type="entry name" value="Diguanylate cyclase domain protein"/>
    <property type="match status" value="1"/>
</dbReference>
<dbReference type="SUPFAM" id="SSF55073">
    <property type="entry name" value="Nucleotide cyclase"/>
    <property type="match status" value="1"/>
</dbReference>
<dbReference type="NCBIfam" id="TIGR00254">
    <property type="entry name" value="GGDEF"/>
    <property type="match status" value="1"/>
</dbReference>
<evidence type="ECO:0000256" key="7">
    <source>
        <dbReference type="ARBA" id="ARBA00023012"/>
    </source>
</evidence>
<dbReference type="SUPFAM" id="SSF55785">
    <property type="entry name" value="PYP-like sensor domain (PAS domain)"/>
    <property type="match status" value="1"/>
</dbReference>
<evidence type="ECO:0000256" key="4">
    <source>
        <dbReference type="ARBA" id="ARBA00022741"/>
    </source>
</evidence>
<dbReference type="InterPro" id="IPR035965">
    <property type="entry name" value="PAS-like_dom_sf"/>
</dbReference>
<dbReference type="PROSITE" id="PS50112">
    <property type="entry name" value="PAS"/>
    <property type="match status" value="1"/>
</dbReference>
<keyword evidence="6" id="KW-0067">ATP-binding</keyword>
<dbReference type="InterPro" id="IPR043128">
    <property type="entry name" value="Rev_trsase/Diguanyl_cyclase"/>
</dbReference>
<comment type="caution">
    <text evidence="12">The sequence shown here is derived from an EMBL/GenBank/DDBJ whole genome shotgun (WGS) entry which is preliminary data.</text>
</comment>
<keyword evidence="5" id="KW-0418">Kinase</keyword>
<keyword evidence="8" id="KW-1133">Transmembrane helix</keyword>
<dbReference type="InterPro" id="IPR000160">
    <property type="entry name" value="GGDEF_dom"/>
</dbReference>
<dbReference type="InParanoid" id="A0A0D2HVG6"/>
<protein>
    <recommendedName>
        <fullName evidence="14">Diguanylate cyclase</fullName>
    </recommendedName>
</protein>
<evidence type="ECO:0000259" key="11">
    <source>
        <dbReference type="PROSITE" id="PS50887"/>
    </source>
</evidence>
<feature type="domain" description="PAS" evidence="9">
    <location>
        <begin position="389"/>
        <end position="432"/>
    </location>
</feature>
<evidence type="ECO:0000259" key="10">
    <source>
        <dbReference type="PROSITE" id="PS50113"/>
    </source>
</evidence>
<keyword evidence="3" id="KW-0808">Transferase</keyword>
<gene>
    <name evidence="12" type="ORF">X474_09515</name>
</gene>
<dbReference type="InterPro" id="IPR000700">
    <property type="entry name" value="PAS-assoc_C"/>
</dbReference>
<dbReference type="GO" id="GO:0016301">
    <property type="term" value="F:kinase activity"/>
    <property type="evidence" value="ECO:0007669"/>
    <property type="project" value="UniProtKB-KW"/>
</dbReference>
<dbReference type="PANTHER" id="PTHR46663">
    <property type="entry name" value="DIGUANYLATE CYCLASE DGCT-RELATED"/>
    <property type="match status" value="1"/>
</dbReference>
<dbReference type="GO" id="GO:0000160">
    <property type="term" value="P:phosphorelay signal transduction system"/>
    <property type="evidence" value="ECO:0007669"/>
    <property type="project" value="UniProtKB-KW"/>
</dbReference>
<dbReference type="AlphaFoldDB" id="A0A0D2HVG6"/>
<keyword evidence="7" id="KW-0902">Two-component regulatory system</keyword>
<dbReference type="EMBL" id="AZAC01000011">
    <property type="protein sequence ID" value="KIX14398.1"/>
    <property type="molecule type" value="Genomic_DNA"/>
</dbReference>
<dbReference type="CDD" id="cd00130">
    <property type="entry name" value="PAS"/>
    <property type="match status" value="1"/>
</dbReference>
<evidence type="ECO:0000256" key="2">
    <source>
        <dbReference type="ARBA" id="ARBA00022553"/>
    </source>
</evidence>
<dbReference type="GO" id="GO:0016020">
    <property type="term" value="C:membrane"/>
    <property type="evidence" value="ECO:0007669"/>
    <property type="project" value="UniProtKB-SubCell"/>
</dbReference>
<sequence>MFSMTNSATHSILDKGRNLKKIWLGVSFKKTFSQFVGLYLVTALLILSGFLHQNLSDHDKQVSVLMAQEISSMRHARAMMVRDLEIVTRDLMILATSQTMRDFIDFPSSQTQKRLSLRFSYFARDREIYDQLRYINSTGQEIVKVTYDQGLPHLMSEQQLPNKASRYYFKIAMAIPPDDIYISPLDLKMEHGRIHEPFMPLLRLANPVVDSKGQKKGIVVLNYRARRMLDRYQNFLKNDKGIQHFILNQKGYWLNHTNKDLEFGFRFDSEITFAKTSPDVWNKITKQQSGQIKTSQGIFTFVTIYPWREVGPANSYNSSGSFFSASHHKRNMLRWHLVSYIPQHLVDFSVITFSNPKRLLFLLVVLFILALVIWQAAAAKTLRKETEATLKLMSAGLEQSSAAVIITDKNGLVSHINPRFTQLTGYSSAELLELGPLPPPSHENNRSIFPAFWQTITEGKNWSGEFQNQRKDGTTYWASASISPIRDAKGKITHFIGLQEDITDKKYLQEKLEQAATKDSLTDLFNRHCFFQMMEQEITRAKRYNRPFSLLIFDLDKFKAVNDTYGHQAGDEVLRQFAHTLVRSMRNTDIVGRYGGEEFVACLPETQLQEAINMSQRLRRLIARKTVSFKGQAINYTVSVGCTQWQQSDNKAEDLVERADQALYLAKNKGRNRVENA</sequence>
<dbReference type="InterPro" id="IPR000014">
    <property type="entry name" value="PAS"/>
</dbReference>
<keyword evidence="13" id="KW-1185">Reference proteome</keyword>
<dbReference type="PROSITE" id="PS50887">
    <property type="entry name" value="GGDEF"/>
    <property type="match status" value="1"/>
</dbReference>
<feature type="domain" description="PAC" evidence="10">
    <location>
        <begin position="462"/>
        <end position="514"/>
    </location>
</feature>
<dbReference type="SMART" id="SM00267">
    <property type="entry name" value="GGDEF"/>
    <property type="match status" value="1"/>
</dbReference>
<keyword evidence="8" id="KW-0812">Transmembrane</keyword>
<accession>A0A0D2HVG6</accession>
<evidence type="ECO:0000256" key="6">
    <source>
        <dbReference type="ARBA" id="ARBA00022840"/>
    </source>
</evidence>
<dbReference type="Pfam" id="PF21623">
    <property type="entry name" value="HK_sensor_dom_bact"/>
    <property type="match status" value="1"/>
</dbReference>
<evidence type="ECO:0000259" key="9">
    <source>
        <dbReference type="PROSITE" id="PS50112"/>
    </source>
</evidence>
<dbReference type="PANTHER" id="PTHR46663:SF3">
    <property type="entry name" value="SLL0267 PROTEIN"/>
    <property type="match status" value="1"/>
</dbReference>